<name>A0A8S1RBR4_9CILI</name>
<accession>A0A8S1RBR4</accession>
<dbReference type="EMBL" id="CAJJDN010000150">
    <property type="protein sequence ID" value="CAD8124360.1"/>
    <property type="molecule type" value="Genomic_DNA"/>
</dbReference>
<reference evidence="3" key="1">
    <citation type="submission" date="2021-01" db="EMBL/GenBank/DDBJ databases">
        <authorList>
            <consortium name="Genoscope - CEA"/>
            <person name="William W."/>
        </authorList>
    </citation>
    <scope>NUCLEOTIDE SEQUENCE</scope>
</reference>
<evidence type="ECO:0000256" key="2">
    <source>
        <dbReference type="SAM" id="SignalP"/>
    </source>
</evidence>
<gene>
    <name evidence="3" type="ORF">PSON_ATCC_30995.1.T1500143</name>
</gene>
<comment type="caution">
    <text evidence="3">The sequence shown here is derived from an EMBL/GenBank/DDBJ whole genome shotgun (WGS) entry which is preliminary data.</text>
</comment>
<keyword evidence="1" id="KW-1133">Transmembrane helix</keyword>
<evidence type="ECO:0000313" key="3">
    <source>
        <dbReference type="EMBL" id="CAD8124360.1"/>
    </source>
</evidence>
<dbReference type="Proteomes" id="UP000692954">
    <property type="component" value="Unassembled WGS sequence"/>
</dbReference>
<evidence type="ECO:0008006" key="5">
    <source>
        <dbReference type="Google" id="ProtNLM"/>
    </source>
</evidence>
<keyword evidence="1" id="KW-0812">Transmembrane</keyword>
<proteinExistence type="predicted"/>
<feature type="chain" id="PRO_5035939198" description="Transmembrane protein" evidence="2">
    <location>
        <begin position="16"/>
        <end position="512"/>
    </location>
</feature>
<keyword evidence="4" id="KW-1185">Reference proteome</keyword>
<keyword evidence="1" id="KW-0472">Membrane</keyword>
<sequence>MIIFIYFLIPTISKAIQTYFVQFGEVKTLFEVVDALEAQLIQIDDNNKIITNSQFCILSKRTLFTEGQTFQLTNYEFDPISEDSDLLIDIVIYGNSDIYGLTINNGLFHANLNTKITNLYHLNFTDDQNQLPQLIISSKHLFFVSANYAYYLDFLNLQNKGPVLNWQSKKTLYYSEIMDNYLFSVLGIDGLEIYFIDQDYQSYLLDHQSIGLLTIDFRDFSIVKIKDNNYFLYILCKINGVIIIELIISDTKILSKLLLKNIGSKTDGIALTINFNEALFVAYKTKNQYYVIQFNIEIVSRKWGSVARFNISNKIIDIDVNNQFILVQGTHTHFIIYYLDKQNAIPFQLTSVKQFVLADNNIYGTTSKYLFQFQPKIQPFQIKCFIDSDSNQIEQKYKLMYRNNQGWQQKEFKVNFNHSSLIVQKSFLLFVFLLFFIQILLCVAYRLYKNQREILTQSQILESKIRQLPQNRASKLLMPHTFRATQPNLETRINTNDFTDDNTILQKDKKIF</sequence>
<dbReference type="OrthoDB" id="297348at2759"/>
<protein>
    <recommendedName>
        <fullName evidence="5">Transmembrane protein</fullName>
    </recommendedName>
</protein>
<organism evidence="3 4">
    <name type="scientific">Paramecium sonneborni</name>
    <dbReference type="NCBI Taxonomy" id="65129"/>
    <lineage>
        <taxon>Eukaryota</taxon>
        <taxon>Sar</taxon>
        <taxon>Alveolata</taxon>
        <taxon>Ciliophora</taxon>
        <taxon>Intramacronucleata</taxon>
        <taxon>Oligohymenophorea</taxon>
        <taxon>Peniculida</taxon>
        <taxon>Parameciidae</taxon>
        <taxon>Paramecium</taxon>
    </lineage>
</organism>
<feature type="transmembrane region" description="Helical" evidence="1">
    <location>
        <begin position="427"/>
        <end position="448"/>
    </location>
</feature>
<evidence type="ECO:0000313" key="4">
    <source>
        <dbReference type="Proteomes" id="UP000692954"/>
    </source>
</evidence>
<evidence type="ECO:0000256" key="1">
    <source>
        <dbReference type="SAM" id="Phobius"/>
    </source>
</evidence>
<feature type="signal peptide" evidence="2">
    <location>
        <begin position="1"/>
        <end position="15"/>
    </location>
</feature>
<dbReference type="AlphaFoldDB" id="A0A8S1RBR4"/>
<keyword evidence="2" id="KW-0732">Signal</keyword>